<evidence type="ECO:0000313" key="3">
    <source>
        <dbReference type="Proteomes" id="UP000259273"/>
    </source>
</evidence>
<keyword evidence="1" id="KW-0732">Signal</keyword>
<gene>
    <name evidence="2" type="ORF">DCP75_17475</name>
</gene>
<dbReference type="STRING" id="1121937.GCA_000423125_03186"/>
<organism evidence="2 3">
    <name type="scientific">Haliea salexigens</name>
    <dbReference type="NCBI Taxonomy" id="287487"/>
    <lineage>
        <taxon>Bacteria</taxon>
        <taxon>Pseudomonadati</taxon>
        <taxon>Pseudomonadota</taxon>
        <taxon>Gammaproteobacteria</taxon>
        <taxon>Cellvibrionales</taxon>
        <taxon>Halieaceae</taxon>
        <taxon>Haliea</taxon>
    </lineage>
</organism>
<feature type="chain" id="PRO_5017647147" description="Imelysin-like domain-containing protein" evidence="1">
    <location>
        <begin position="19"/>
        <end position="317"/>
    </location>
</feature>
<evidence type="ECO:0008006" key="4">
    <source>
        <dbReference type="Google" id="ProtNLM"/>
    </source>
</evidence>
<sequence length="317" mass="34006">MPVYLLLVLLSCMLSVHASDAPAPESSRFYRLAERLDSSDNVARQQFADIALLELAEVLLAEAALARRQATAEGAAVPRLLGWAVAVEQYADDVLRLQRAVQASETVQLLSSPLADLGITAGSLSVMLSHPRREQQDVLEARIASAFCARNDCAGLLSVGPAQLAAAPEPIPVIPQVAQPAWSFTRDGNVCEQRGLRVEFPAPTGRAGGRLIDERTLCQQLFTELDSLALELRWQLRQGVALEWSAMVSTSLPQRTDHAVLLNSAGDTLLIALPLLHGTPGLLYVLLPWLAGEVGSAEPVTITLDAAKLGWTGAAER</sequence>
<reference evidence="2 3" key="1">
    <citation type="journal article" date="2018" name="Nat. Biotechnol.">
        <title>A standardized bacterial taxonomy based on genome phylogeny substantially revises the tree of life.</title>
        <authorList>
            <person name="Parks D.H."/>
            <person name="Chuvochina M."/>
            <person name="Waite D.W."/>
            <person name="Rinke C."/>
            <person name="Skarshewski A."/>
            <person name="Chaumeil P.A."/>
            <person name="Hugenholtz P."/>
        </authorList>
    </citation>
    <scope>NUCLEOTIDE SEQUENCE [LARGE SCALE GENOMIC DNA]</scope>
    <source>
        <strain evidence="2">UBA9158</strain>
    </source>
</reference>
<feature type="signal peptide" evidence="1">
    <location>
        <begin position="1"/>
        <end position="18"/>
    </location>
</feature>
<dbReference type="EMBL" id="DMND01000237">
    <property type="protein sequence ID" value="HAN29477.1"/>
    <property type="molecule type" value="Genomic_DNA"/>
</dbReference>
<dbReference type="AlphaFoldDB" id="A0A3C1KS49"/>
<proteinExistence type="predicted"/>
<evidence type="ECO:0000313" key="2">
    <source>
        <dbReference type="EMBL" id="HAN29477.1"/>
    </source>
</evidence>
<evidence type="ECO:0000256" key="1">
    <source>
        <dbReference type="SAM" id="SignalP"/>
    </source>
</evidence>
<accession>A0A3C1KS49</accession>
<comment type="caution">
    <text evidence="2">The sequence shown here is derived from an EMBL/GenBank/DDBJ whole genome shotgun (WGS) entry which is preliminary data.</text>
</comment>
<dbReference type="Proteomes" id="UP000259273">
    <property type="component" value="Unassembled WGS sequence"/>
</dbReference>
<name>A0A3C1KS49_9GAMM</name>
<protein>
    <recommendedName>
        <fullName evidence="4">Imelysin-like domain-containing protein</fullName>
    </recommendedName>
</protein>